<protein>
    <submittedName>
        <fullName evidence="2">Uncharacterized protein</fullName>
    </submittedName>
</protein>
<proteinExistence type="predicted"/>
<dbReference type="EMBL" id="CP036150">
    <property type="protein sequence ID" value="QEN06758.1"/>
    <property type="molecule type" value="Genomic_DNA"/>
</dbReference>
<sequence>MNNNTVLGNQVQIFNAELKHDPDKGQSHLIILIMDEYVKSKNYQNLMRENKQFQVGGDFLYQLLTTLFDYITRIFERIRLEDLNLNEGNKTLLFLKKFSSSSAIIEKKLGRLNTLNPKVKDELFVLHIAGLENNISFSRNSDGNSRLNIEIPVSYIYNRLISYVDKIDFTDLNKIDGKIRANFISQFNELNQRIKDHKKQIEMKYALELAQERARDLEEQNTKLMDQIHLIRFQNDLYKRSYFSLKNRYRAIIMKISGAEEQDDEHLEEL</sequence>
<evidence type="ECO:0000313" key="3">
    <source>
        <dbReference type="Proteomes" id="UP000324209"/>
    </source>
</evidence>
<organism evidence="2 3">
    <name type="scientific">Oceanispirochaeta crateris</name>
    <dbReference type="NCBI Taxonomy" id="2518645"/>
    <lineage>
        <taxon>Bacteria</taxon>
        <taxon>Pseudomonadati</taxon>
        <taxon>Spirochaetota</taxon>
        <taxon>Spirochaetia</taxon>
        <taxon>Spirochaetales</taxon>
        <taxon>Spirochaetaceae</taxon>
        <taxon>Oceanispirochaeta</taxon>
    </lineage>
</organism>
<feature type="coiled-coil region" evidence="1">
    <location>
        <begin position="180"/>
        <end position="227"/>
    </location>
</feature>
<keyword evidence="1" id="KW-0175">Coiled coil</keyword>
<dbReference type="KEGG" id="ock:EXM22_01650"/>
<accession>A0A5C1QHK7</accession>
<reference evidence="2 3" key="1">
    <citation type="submission" date="2019-02" db="EMBL/GenBank/DDBJ databases">
        <title>Complete Genome Sequence and Methylome Analysis of free living Spirochaetas.</title>
        <authorList>
            <person name="Fomenkov A."/>
            <person name="Dubinina G."/>
            <person name="Leshcheva N."/>
            <person name="Mikheeva N."/>
            <person name="Grabovich M."/>
            <person name="Vincze T."/>
            <person name="Roberts R.J."/>
        </authorList>
    </citation>
    <scope>NUCLEOTIDE SEQUENCE [LARGE SCALE GENOMIC DNA]</scope>
    <source>
        <strain evidence="2 3">K2</strain>
    </source>
</reference>
<name>A0A5C1QHK7_9SPIO</name>
<dbReference type="AlphaFoldDB" id="A0A5C1QHK7"/>
<dbReference type="Proteomes" id="UP000324209">
    <property type="component" value="Chromosome"/>
</dbReference>
<keyword evidence="3" id="KW-1185">Reference proteome</keyword>
<evidence type="ECO:0000313" key="2">
    <source>
        <dbReference type="EMBL" id="QEN06758.1"/>
    </source>
</evidence>
<gene>
    <name evidence="2" type="ORF">EXM22_01650</name>
</gene>
<dbReference type="RefSeq" id="WP_149484841.1">
    <property type="nucleotide sequence ID" value="NZ_CP036150.1"/>
</dbReference>
<evidence type="ECO:0000256" key="1">
    <source>
        <dbReference type="SAM" id="Coils"/>
    </source>
</evidence>
<dbReference type="OrthoDB" id="9821831at2"/>